<keyword evidence="1" id="KW-1133">Transmembrane helix</keyword>
<dbReference type="Gene3D" id="3.90.1200.10">
    <property type="match status" value="1"/>
</dbReference>
<dbReference type="InterPro" id="IPR002575">
    <property type="entry name" value="Aminoglycoside_PTrfase"/>
</dbReference>
<dbReference type="PANTHER" id="PTHR21310">
    <property type="entry name" value="AMINOGLYCOSIDE PHOSPHOTRANSFERASE-RELATED-RELATED"/>
    <property type="match status" value="1"/>
</dbReference>
<protein>
    <submittedName>
        <fullName evidence="3">Altered inheritance of mitochondria protein 9, mitochondrial</fullName>
    </submittedName>
</protein>
<feature type="domain" description="Aminoglycoside phosphotransferase" evidence="2">
    <location>
        <begin position="99"/>
        <end position="346"/>
    </location>
</feature>
<keyword evidence="1" id="KW-0812">Transmembrane</keyword>
<evidence type="ECO:0000313" key="3">
    <source>
        <dbReference type="EMBL" id="KAF7290743.1"/>
    </source>
</evidence>
<evidence type="ECO:0000259" key="2">
    <source>
        <dbReference type="Pfam" id="PF01636"/>
    </source>
</evidence>
<dbReference type="AlphaFoldDB" id="A0A8H6S158"/>
<reference evidence="3" key="1">
    <citation type="submission" date="2020-05" db="EMBL/GenBank/DDBJ databases">
        <title>Mycena genomes resolve the evolution of fungal bioluminescence.</title>
        <authorList>
            <person name="Tsai I.J."/>
        </authorList>
    </citation>
    <scope>NUCLEOTIDE SEQUENCE</scope>
    <source>
        <strain evidence="3">171206Taipei</strain>
    </source>
</reference>
<dbReference type="InterPro" id="IPR011009">
    <property type="entry name" value="Kinase-like_dom_sf"/>
</dbReference>
<dbReference type="GeneID" id="59352121"/>
<dbReference type="RefSeq" id="XP_037214103.1">
    <property type="nucleotide sequence ID" value="XM_037369605.1"/>
</dbReference>
<dbReference type="PANTHER" id="PTHR21310:SF15">
    <property type="entry name" value="AMINOGLYCOSIDE PHOSPHOTRANSFERASE DOMAIN-CONTAINING PROTEIN"/>
    <property type="match status" value="1"/>
</dbReference>
<comment type="caution">
    <text evidence="3">The sequence shown here is derived from an EMBL/GenBank/DDBJ whole genome shotgun (WGS) entry which is preliminary data.</text>
</comment>
<sequence length="400" mass="45812">MRPQQKSKTQERWKTQKRTLCLYQRQSHLWKTKRLRELFWLPGIPYWPMHASETLARQMTIPNLARRAREQLGTFDFDQLKVQAFHLKVASIHLLAIGGGNFVFLIALTDKTDFIARLRIPTAGVSAESVSAELLSEVATMQFVAKHTTIPVPAILGWNKTSEPVGTPYIFMERALGVPLARASPLFTTESWRRLTAQVADFEQQLVDHPLEAIGAITDDDGTVGPPLHHYMFLPPNSPRFTSSRDYLMARLRGAQEHIPDPVEWQNTRALYSEDSGGSNADSLTRDEFYNYLERLHAHAMTMKSIPELFRLAHADWHSLNVLVRSAEDPTVVAVVDWQGSHVRPIWDHPYHCFMAPLFQRDNYDVAVPEDELGELWASLRGNMPLPESWFWVDTLDIHQ</sequence>
<evidence type="ECO:0000313" key="4">
    <source>
        <dbReference type="Proteomes" id="UP000636479"/>
    </source>
</evidence>
<keyword evidence="4" id="KW-1185">Reference proteome</keyword>
<gene>
    <name evidence="3" type="ORF">MIND_01315000</name>
</gene>
<organism evidence="3 4">
    <name type="scientific">Mycena indigotica</name>
    <dbReference type="NCBI Taxonomy" id="2126181"/>
    <lineage>
        <taxon>Eukaryota</taxon>
        <taxon>Fungi</taxon>
        <taxon>Dikarya</taxon>
        <taxon>Basidiomycota</taxon>
        <taxon>Agaricomycotina</taxon>
        <taxon>Agaricomycetes</taxon>
        <taxon>Agaricomycetidae</taxon>
        <taxon>Agaricales</taxon>
        <taxon>Marasmiineae</taxon>
        <taxon>Mycenaceae</taxon>
        <taxon>Mycena</taxon>
    </lineage>
</organism>
<evidence type="ECO:0000256" key="1">
    <source>
        <dbReference type="SAM" id="Phobius"/>
    </source>
</evidence>
<accession>A0A8H6S158</accession>
<dbReference type="SUPFAM" id="SSF56112">
    <property type="entry name" value="Protein kinase-like (PK-like)"/>
    <property type="match status" value="1"/>
</dbReference>
<feature type="transmembrane region" description="Helical" evidence="1">
    <location>
        <begin position="89"/>
        <end position="108"/>
    </location>
</feature>
<keyword evidence="1" id="KW-0472">Membrane</keyword>
<dbReference type="EMBL" id="JACAZF010000014">
    <property type="protein sequence ID" value="KAF7290743.1"/>
    <property type="molecule type" value="Genomic_DNA"/>
</dbReference>
<dbReference type="Gene3D" id="3.30.200.20">
    <property type="entry name" value="Phosphorylase Kinase, domain 1"/>
    <property type="match status" value="1"/>
</dbReference>
<dbReference type="InterPro" id="IPR051678">
    <property type="entry name" value="AGP_Transferase"/>
</dbReference>
<proteinExistence type="predicted"/>
<dbReference type="OrthoDB" id="2906425at2759"/>
<dbReference type="Pfam" id="PF01636">
    <property type="entry name" value="APH"/>
    <property type="match status" value="1"/>
</dbReference>
<name>A0A8H6S158_9AGAR</name>
<dbReference type="Proteomes" id="UP000636479">
    <property type="component" value="Unassembled WGS sequence"/>
</dbReference>